<dbReference type="EMBL" id="JBHRXJ010000002">
    <property type="protein sequence ID" value="MFC3527346.1"/>
    <property type="molecule type" value="Genomic_DNA"/>
</dbReference>
<evidence type="ECO:0000256" key="4">
    <source>
        <dbReference type="ARBA" id="ARBA00013078"/>
    </source>
</evidence>
<evidence type="ECO:0000256" key="2">
    <source>
        <dbReference type="ARBA" id="ARBA00004818"/>
    </source>
</evidence>
<evidence type="ECO:0000313" key="6">
    <source>
        <dbReference type="Proteomes" id="UP001595721"/>
    </source>
</evidence>
<keyword evidence="5" id="KW-0378">Hydrolase</keyword>
<gene>
    <name evidence="5" type="ORF">ACFOMH_04100</name>
</gene>
<dbReference type="SFLD" id="SFLDG01129">
    <property type="entry name" value="C1.5:_HAD__Beta-PGM__Phosphata"/>
    <property type="match status" value="1"/>
</dbReference>
<dbReference type="PANTHER" id="PTHR43434:SF1">
    <property type="entry name" value="PHOSPHOGLYCOLATE PHOSPHATASE"/>
    <property type="match status" value="1"/>
</dbReference>
<dbReference type="GO" id="GO:0016787">
    <property type="term" value="F:hydrolase activity"/>
    <property type="evidence" value="ECO:0007669"/>
    <property type="project" value="UniProtKB-KW"/>
</dbReference>
<reference evidence="6" key="1">
    <citation type="journal article" date="2019" name="Int. J. Syst. Evol. Microbiol.">
        <title>The Global Catalogue of Microorganisms (GCM) 10K type strain sequencing project: providing services to taxonomists for standard genome sequencing and annotation.</title>
        <authorList>
            <consortium name="The Broad Institute Genomics Platform"/>
            <consortium name="The Broad Institute Genome Sequencing Center for Infectious Disease"/>
            <person name="Wu L."/>
            <person name="Ma J."/>
        </authorList>
    </citation>
    <scope>NUCLEOTIDE SEQUENCE [LARGE SCALE GENOMIC DNA]</scope>
    <source>
        <strain evidence="6">KCTC 42899</strain>
    </source>
</reference>
<evidence type="ECO:0000313" key="5">
    <source>
        <dbReference type="EMBL" id="MFC3527346.1"/>
    </source>
</evidence>
<dbReference type="Gene3D" id="3.40.50.1000">
    <property type="entry name" value="HAD superfamily/HAD-like"/>
    <property type="match status" value="1"/>
</dbReference>
<dbReference type="InterPro" id="IPR006439">
    <property type="entry name" value="HAD-SF_hydro_IA"/>
</dbReference>
<comment type="catalytic activity">
    <reaction evidence="1">
        <text>2-phosphoglycolate + H2O = glycolate + phosphate</text>
        <dbReference type="Rhea" id="RHEA:14369"/>
        <dbReference type="ChEBI" id="CHEBI:15377"/>
        <dbReference type="ChEBI" id="CHEBI:29805"/>
        <dbReference type="ChEBI" id="CHEBI:43474"/>
        <dbReference type="ChEBI" id="CHEBI:58033"/>
        <dbReference type="EC" id="3.1.3.18"/>
    </reaction>
</comment>
<organism evidence="5 6">
    <name type="scientific">Paracoccus mangrovi</name>
    <dbReference type="NCBI Taxonomy" id="1715645"/>
    <lineage>
        <taxon>Bacteria</taxon>
        <taxon>Pseudomonadati</taxon>
        <taxon>Pseudomonadota</taxon>
        <taxon>Alphaproteobacteria</taxon>
        <taxon>Rhodobacterales</taxon>
        <taxon>Paracoccaceae</taxon>
        <taxon>Paracoccus</taxon>
    </lineage>
</organism>
<dbReference type="PANTHER" id="PTHR43434">
    <property type="entry name" value="PHOSPHOGLYCOLATE PHOSPHATASE"/>
    <property type="match status" value="1"/>
</dbReference>
<dbReference type="SUPFAM" id="SSF56784">
    <property type="entry name" value="HAD-like"/>
    <property type="match status" value="1"/>
</dbReference>
<dbReference type="Pfam" id="PF13419">
    <property type="entry name" value="HAD_2"/>
    <property type="match status" value="1"/>
</dbReference>
<protein>
    <recommendedName>
        <fullName evidence="4">phosphoglycolate phosphatase</fullName>
        <ecNumber evidence="4">3.1.3.18</ecNumber>
    </recommendedName>
</protein>
<evidence type="ECO:0000256" key="1">
    <source>
        <dbReference type="ARBA" id="ARBA00000830"/>
    </source>
</evidence>
<comment type="caution">
    <text evidence="5">The sequence shown here is derived from an EMBL/GenBank/DDBJ whole genome shotgun (WGS) entry which is preliminary data.</text>
</comment>
<evidence type="ECO:0000256" key="3">
    <source>
        <dbReference type="ARBA" id="ARBA00006171"/>
    </source>
</evidence>
<name>A0ABV7R217_9RHOB</name>
<dbReference type="Gene3D" id="1.10.150.240">
    <property type="entry name" value="Putative phosphatase, domain 2"/>
    <property type="match status" value="1"/>
</dbReference>
<dbReference type="PRINTS" id="PR00413">
    <property type="entry name" value="HADHALOGNASE"/>
</dbReference>
<sequence length="233" mass="24686">MADRRAGTVVFDLDGTLADTSADLIAAANACFQARELGALLDPVADALIAFHGGRAMLRAGYARLPADRLLPPGAEDEDYPRLLDHYAGAIAVHTRLYPGTEAALERLAADGHILAVCTNKPAALAEVLLRELGIRDRFAAMIGADTLPVRKPDPRPYIAAVQDAGGEVTHSFLVGDTDTDRKTARAAGVRVALVAFGPEGAGLSRLSPEAMLDHYDDLPALAADWLGQSRRQ</sequence>
<dbReference type="InterPro" id="IPR023214">
    <property type="entry name" value="HAD_sf"/>
</dbReference>
<dbReference type="EC" id="3.1.3.18" evidence="4"/>
<comment type="pathway">
    <text evidence="2">Organic acid metabolism; glycolate biosynthesis; glycolate from 2-phosphoglycolate: step 1/1.</text>
</comment>
<accession>A0ABV7R217</accession>
<dbReference type="InterPro" id="IPR036412">
    <property type="entry name" value="HAD-like_sf"/>
</dbReference>
<dbReference type="InterPro" id="IPR023198">
    <property type="entry name" value="PGP-like_dom2"/>
</dbReference>
<proteinExistence type="inferred from homology"/>
<dbReference type="NCBIfam" id="TIGR01549">
    <property type="entry name" value="HAD-SF-IA-v1"/>
    <property type="match status" value="1"/>
</dbReference>
<dbReference type="InterPro" id="IPR050155">
    <property type="entry name" value="HAD-like_hydrolase_sf"/>
</dbReference>
<dbReference type="Proteomes" id="UP001595721">
    <property type="component" value="Unassembled WGS sequence"/>
</dbReference>
<dbReference type="SFLD" id="SFLDS00003">
    <property type="entry name" value="Haloacid_Dehalogenase"/>
    <property type="match status" value="1"/>
</dbReference>
<keyword evidence="6" id="KW-1185">Reference proteome</keyword>
<dbReference type="InterPro" id="IPR041492">
    <property type="entry name" value="HAD_2"/>
</dbReference>
<dbReference type="RefSeq" id="WP_377742785.1">
    <property type="nucleotide sequence ID" value="NZ_JBHRXJ010000002.1"/>
</dbReference>
<comment type="similarity">
    <text evidence="3">Belongs to the HAD-like hydrolase superfamily. CbbY/CbbZ/Gph/YieH family.</text>
</comment>